<proteinExistence type="predicted"/>
<keyword evidence="1" id="KW-0456">Lyase</keyword>
<dbReference type="EMBL" id="CP050292">
    <property type="protein sequence ID" value="QND70650.1"/>
    <property type="molecule type" value="Genomic_DNA"/>
</dbReference>
<dbReference type="SUPFAM" id="SSF56529">
    <property type="entry name" value="FAH"/>
    <property type="match status" value="1"/>
</dbReference>
<feature type="domain" description="Fumarylacetoacetase-like C-terminal" evidence="2">
    <location>
        <begin position="87"/>
        <end position="244"/>
    </location>
</feature>
<dbReference type="Gene3D" id="3.90.850.10">
    <property type="entry name" value="Fumarylacetoacetase-like, C-terminal domain"/>
    <property type="match status" value="1"/>
</dbReference>
<dbReference type="PANTHER" id="PTHR30143:SF0">
    <property type="entry name" value="2-KETO-4-PENTENOATE HYDRATASE"/>
    <property type="match status" value="1"/>
</dbReference>
<organism evidence="3 4">
    <name type="scientific">Tardiphaga robiniae</name>
    <dbReference type="NCBI Taxonomy" id="943830"/>
    <lineage>
        <taxon>Bacteria</taxon>
        <taxon>Pseudomonadati</taxon>
        <taxon>Pseudomonadota</taxon>
        <taxon>Alphaproteobacteria</taxon>
        <taxon>Hyphomicrobiales</taxon>
        <taxon>Nitrobacteraceae</taxon>
        <taxon>Tardiphaga</taxon>
    </lineage>
</organism>
<dbReference type="GO" id="GO:0005737">
    <property type="term" value="C:cytoplasm"/>
    <property type="evidence" value="ECO:0007669"/>
    <property type="project" value="TreeGrafter"/>
</dbReference>
<reference evidence="4" key="1">
    <citation type="journal article" date="2020" name="Mol. Plant Microbe">
        <title>Rhizobial microsymbionts of the narrowly endemic Oxytropis species growing in Kamchatka are characterized by significant genetic diversity and possess a set of genes that are associated with T3SS and T6SS secretion systems and can affect the development of symbiosis.</title>
        <authorList>
            <person name="Safronova V."/>
            <person name="Guro P."/>
            <person name="Sazanova A."/>
            <person name="Kuznetsova I."/>
            <person name="Belimov A."/>
            <person name="Yakubov V."/>
            <person name="Chirak E."/>
            <person name="Afonin A."/>
            <person name="Gogolev Y."/>
            <person name="Andronov E."/>
            <person name="Tikhonovich I."/>
        </authorList>
    </citation>
    <scope>NUCLEOTIDE SEQUENCE [LARGE SCALE GENOMIC DNA]</scope>
    <source>
        <strain evidence="4">581</strain>
    </source>
</reference>
<sequence length="249" mass="26744">MTESEIETAADILAEARRSGTQIEALPVTPSSVAEAHEIQDRVATLVGRPIGAFKAGAPPEGEPTRGLIEARMIRSSPAHMSVAEVPHLGVEGEVAFRFTRDMPARAAPYTREEIAQSVAVLPAIEVVSSRFREPTSRPRLEQLADCGINGGLVLGPEMADWSHLDLPNLHVTFVVNGETVLERKGGHPTDDPLAAAIALANMWRDAEGLKAGHIVTTGSWTGMPFLKPGDRCVVRFEKLGEAEIMFVG</sequence>
<protein>
    <submittedName>
        <fullName evidence="3">2-keto-4-pentenoate hydratase</fullName>
    </submittedName>
</protein>
<dbReference type="InterPro" id="IPR050772">
    <property type="entry name" value="Hydratase-Decarb/MhpD_sf"/>
</dbReference>
<dbReference type="PANTHER" id="PTHR30143">
    <property type="entry name" value="ACID HYDRATASE"/>
    <property type="match status" value="1"/>
</dbReference>
<evidence type="ECO:0000259" key="2">
    <source>
        <dbReference type="Pfam" id="PF01557"/>
    </source>
</evidence>
<accession>A0A7G6TV68</accession>
<evidence type="ECO:0000256" key="1">
    <source>
        <dbReference type="ARBA" id="ARBA00023239"/>
    </source>
</evidence>
<dbReference type="Pfam" id="PF01557">
    <property type="entry name" value="FAA_hydrolase"/>
    <property type="match status" value="1"/>
</dbReference>
<gene>
    <name evidence="3" type="ORF">HB776_04935</name>
</gene>
<dbReference type="Proteomes" id="UP000515291">
    <property type="component" value="Chromosome"/>
</dbReference>
<dbReference type="InterPro" id="IPR036663">
    <property type="entry name" value="Fumarylacetoacetase_C_sf"/>
</dbReference>
<dbReference type="KEGG" id="trb:HB776_04935"/>
<dbReference type="AlphaFoldDB" id="A0A7G6TV68"/>
<dbReference type="InterPro" id="IPR011234">
    <property type="entry name" value="Fumarylacetoacetase-like_C"/>
</dbReference>
<evidence type="ECO:0000313" key="3">
    <source>
        <dbReference type="EMBL" id="QND70650.1"/>
    </source>
</evidence>
<evidence type="ECO:0000313" key="4">
    <source>
        <dbReference type="Proteomes" id="UP000515291"/>
    </source>
</evidence>
<dbReference type="GO" id="GO:0008684">
    <property type="term" value="F:2-oxopent-4-enoate hydratase activity"/>
    <property type="evidence" value="ECO:0007669"/>
    <property type="project" value="TreeGrafter"/>
</dbReference>
<name>A0A7G6TV68_9BRAD</name>